<dbReference type="Pfam" id="PF10033">
    <property type="entry name" value="ATG13"/>
    <property type="match status" value="1"/>
</dbReference>
<evidence type="ECO:0000259" key="3">
    <source>
        <dbReference type="Pfam" id="PF10033"/>
    </source>
</evidence>
<keyword evidence="5" id="KW-1185">Reference proteome</keyword>
<dbReference type="InterPro" id="IPR036570">
    <property type="entry name" value="HORMA_dom_sf"/>
</dbReference>
<organism evidence="4 5">
    <name type="scientific">Zingiber officinale</name>
    <name type="common">Ginger</name>
    <name type="synonym">Amomum zingiber</name>
    <dbReference type="NCBI Taxonomy" id="94328"/>
    <lineage>
        <taxon>Eukaryota</taxon>
        <taxon>Viridiplantae</taxon>
        <taxon>Streptophyta</taxon>
        <taxon>Embryophyta</taxon>
        <taxon>Tracheophyta</taxon>
        <taxon>Spermatophyta</taxon>
        <taxon>Magnoliopsida</taxon>
        <taxon>Liliopsida</taxon>
        <taxon>Zingiberales</taxon>
        <taxon>Zingiberaceae</taxon>
        <taxon>Zingiber</taxon>
    </lineage>
</organism>
<accession>A0A8J5GHX3</accession>
<dbReference type="GO" id="GO:0034727">
    <property type="term" value="P:piecemeal microautophagy of the nucleus"/>
    <property type="evidence" value="ECO:0007669"/>
    <property type="project" value="TreeGrafter"/>
</dbReference>
<dbReference type="AlphaFoldDB" id="A0A8J5GHX3"/>
<dbReference type="GO" id="GO:0000423">
    <property type="term" value="P:mitophagy"/>
    <property type="evidence" value="ECO:0007669"/>
    <property type="project" value="TreeGrafter"/>
</dbReference>
<evidence type="ECO:0000313" key="5">
    <source>
        <dbReference type="Proteomes" id="UP000734854"/>
    </source>
</evidence>
<dbReference type="GO" id="GO:1990316">
    <property type="term" value="C:Atg1/ULK1 kinase complex"/>
    <property type="evidence" value="ECO:0007669"/>
    <property type="project" value="InterPro"/>
</dbReference>
<evidence type="ECO:0000313" key="4">
    <source>
        <dbReference type="EMBL" id="KAG6504599.1"/>
    </source>
</evidence>
<feature type="region of interest" description="Disordered" evidence="2">
    <location>
        <begin position="504"/>
        <end position="527"/>
    </location>
</feature>
<dbReference type="PANTHER" id="PTHR13430">
    <property type="match status" value="1"/>
</dbReference>
<comment type="caution">
    <text evidence="4">The sequence shown here is derived from an EMBL/GenBank/DDBJ whole genome shotgun (WGS) entry which is preliminary data.</text>
</comment>
<protein>
    <recommendedName>
        <fullName evidence="3">Autophagy-related protein 13 N-terminal domain-containing protein</fullName>
    </recommendedName>
</protein>
<dbReference type="GO" id="GO:0000407">
    <property type="term" value="C:phagophore assembly site"/>
    <property type="evidence" value="ECO:0007669"/>
    <property type="project" value="TreeGrafter"/>
</dbReference>
<dbReference type="Proteomes" id="UP000734854">
    <property type="component" value="Unassembled WGS sequence"/>
</dbReference>
<dbReference type="PANTHER" id="PTHR13430:SF15">
    <property type="entry name" value="AUTOPHAGY-RELATED PROTEIN 13B"/>
    <property type="match status" value="1"/>
</dbReference>
<dbReference type="InterPro" id="IPR018731">
    <property type="entry name" value="Atg13_N"/>
</dbReference>
<dbReference type="GO" id="GO:0034497">
    <property type="term" value="P:protein localization to phagophore assembly site"/>
    <property type="evidence" value="ECO:0007669"/>
    <property type="project" value="TreeGrafter"/>
</dbReference>
<gene>
    <name evidence="4" type="ORF">ZIOFF_036933</name>
</gene>
<reference evidence="4 5" key="1">
    <citation type="submission" date="2020-08" db="EMBL/GenBank/DDBJ databases">
        <title>Plant Genome Project.</title>
        <authorList>
            <person name="Zhang R.-G."/>
        </authorList>
    </citation>
    <scope>NUCLEOTIDE SEQUENCE [LARGE SCALE GENOMIC DNA]</scope>
    <source>
        <tissue evidence="4">Rhizome</tissue>
    </source>
</reference>
<sequence length="588" mass="65446">MASTPSQSSSESAIVEQVITEFFAKSLHIILESRSPYVSSRNHSVDHFISSPSSSSSLSSSRPRDKWFNLALQDCPAALENFDIWRQSNLEPLVVDIILIHRQWVPDVASCLLRNLAWNHELALEPKSEKIVERWILRYESVKRCSSNLKPKNQSSKKNSRASSHLDETKLYDQSIILLRSLYVFIRLLPAYKLFHKLNASGRINPLSLSHKISSFGEHFTQAEEANMNKFSFVPIATPCGRLSLSVSYLRALEDVGSESSTPLSTQFIMDYVGSATTVPLKRFTSLPSARVEATIVSFTRQQSWNNDHQNLCTSSSSSSPTHYDAYGMHHNSSLRSPVCRHGSKRSSHIDNVRSQLTVATQTQTCLLESIIQTKGESPRSSNSLRDTNLHKEFEYCKDEVINLPDHASSSTYKPYSRNSSASSCLGEFDDWEISCPFVDEEGQTESSNRIQISKNKDQLGERPATGDLAPVQRSSDAAVGALIVMLKGARPLREDLPNSVRSLQDSEVPSGNPEVQPDKECTPHVEQPGYHAVSLTTTLLKSKTANALEELRRIGGSVLCADMGCHSEQQCQKLICLLSVRMAIIVT</sequence>
<keyword evidence="1" id="KW-0072">Autophagy</keyword>
<dbReference type="EMBL" id="JACMSC010000010">
    <property type="protein sequence ID" value="KAG6504599.1"/>
    <property type="molecule type" value="Genomic_DNA"/>
</dbReference>
<dbReference type="GO" id="GO:0005829">
    <property type="term" value="C:cytosol"/>
    <property type="evidence" value="ECO:0007669"/>
    <property type="project" value="TreeGrafter"/>
</dbReference>
<proteinExistence type="predicted"/>
<feature type="domain" description="Autophagy-related protein 13 N-terminal" evidence="3">
    <location>
        <begin position="19"/>
        <end position="252"/>
    </location>
</feature>
<name>A0A8J5GHX3_ZINOF</name>
<feature type="region of interest" description="Disordered" evidence="2">
    <location>
        <begin position="440"/>
        <end position="469"/>
    </location>
</feature>
<dbReference type="Gene3D" id="3.30.900.10">
    <property type="entry name" value="HORMA domain"/>
    <property type="match status" value="1"/>
</dbReference>
<evidence type="ECO:0000256" key="2">
    <source>
        <dbReference type="SAM" id="MobiDB-lite"/>
    </source>
</evidence>
<dbReference type="InterPro" id="IPR040182">
    <property type="entry name" value="ATG13"/>
</dbReference>
<feature type="compositionally biased region" description="Polar residues" evidence="2">
    <location>
        <begin position="445"/>
        <end position="454"/>
    </location>
</feature>
<evidence type="ECO:0000256" key="1">
    <source>
        <dbReference type="ARBA" id="ARBA00023006"/>
    </source>
</evidence>